<dbReference type="InterPro" id="IPR045864">
    <property type="entry name" value="aa-tRNA-synth_II/BPL/LPL"/>
</dbReference>
<dbReference type="Pfam" id="PF21948">
    <property type="entry name" value="LplA-B_cat"/>
    <property type="match status" value="1"/>
</dbReference>
<dbReference type="InterPro" id="IPR050664">
    <property type="entry name" value="Octanoyltrans_LipM/LipL"/>
</dbReference>
<dbReference type="AlphaFoldDB" id="A0A841TD20"/>
<dbReference type="InterPro" id="IPR004143">
    <property type="entry name" value="BPL_LPL_catalytic"/>
</dbReference>
<dbReference type="GO" id="GO:0009249">
    <property type="term" value="P:protein lipoylation"/>
    <property type="evidence" value="ECO:0007669"/>
    <property type="project" value="UniProtKB-ARBA"/>
</dbReference>
<dbReference type="GO" id="GO:0140096">
    <property type="term" value="F:catalytic activity, acting on a protein"/>
    <property type="evidence" value="ECO:0007669"/>
    <property type="project" value="UniProtKB-ARBA"/>
</dbReference>
<dbReference type="EMBL" id="JACJVN010000014">
    <property type="protein sequence ID" value="MBB6676351.1"/>
    <property type="molecule type" value="Genomic_DNA"/>
</dbReference>
<dbReference type="GO" id="GO:0016740">
    <property type="term" value="F:transferase activity"/>
    <property type="evidence" value="ECO:0007669"/>
    <property type="project" value="UniProtKB-ARBA"/>
</dbReference>
<dbReference type="SUPFAM" id="SSF55681">
    <property type="entry name" value="Class II aaRS and biotin synthetases"/>
    <property type="match status" value="1"/>
</dbReference>
<keyword evidence="2" id="KW-0436">Ligase</keyword>
<dbReference type="Proteomes" id="UP000574133">
    <property type="component" value="Unassembled WGS sequence"/>
</dbReference>
<dbReference type="PANTHER" id="PTHR43679">
    <property type="entry name" value="OCTANOYLTRANSFERASE LIPM-RELATED"/>
    <property type="match status" value="1"/>
</dbReference>
<feature type="non-terminal residue" evidence="2">
    <location>
        <position position="1"/>
    </location>
</feature>
<evidence type="ECO:0000313" key="3">
    <source>
        <dbReference type="Proteomes" id="UP000574133"/>
    </source>
</evidence>
<gene>
    <name evidence="2" type="ORF">H4Q31_03315</name>
</gene>
<organism evidence="2 3">
    <name type="scientific">Cohnella lubricantis</name>
    <dbReference type="NCBI Taxonomy" id="2163172"/>
    <lineage>
        <taxon>Bacteria</taxon>
        <taxon>Bacillati</taxon>
        <taxon>Bacillota</taxon>
        <taxon>Bacilli</taxon>
        <taxon>Bacillales</taxon>
        <taxon>Paenibacillaceae</taxon>
        <taxon>Cohnella</taxon>
    </lineage>
</organism>
<dbReference type="PANTHER" id="PTHR43679:SF2">
    <property type="entry name" value="OCTANOYL-[GCVH]:PROTEIN N-OCTANOYLTRANSFERASE"/>
    <property type="match status" value="1"/>
</dbReference>
<name>A0A841TD20_9BACL</name>
<comment type="caution">
    <text evidence="2">The sequence shown here is derived from an EMBL/GenBank/DDBJ whole genome shotgun (WGS) entry which is preliminary data.</text>
</comment>
<evidence type="ECO:0000313" key="2">
    <source>
        <dbReference type="EMBL" id="MBB6676351.1"/>
    </source>
</evidence>
<feature type="domain" description="BPL/LPL catalytic" evidence="1">
    <location>
        <begin position="1"/>
        <end position="158"/>
    </location>
</feature>
<proteinExistence type="predicted"/>
<dbReference type="PROSITE" id="PS51733">
    <property type="entry name" value="BPL_LPL_CATALYTIC"/>
    <property type="match status" value="1"/>
</dbReference>
<dbReference type="Gene3D" id="3.30.930.10">
    <property type="entry name" value="Bira Bifunctional Protein, Domain 2"/>
    <property type="match status" value="1"/>
</dbReference>
<dbReference type="GO" id="GO:0016874">
    <property type="term" value="F:ligase activity"/>
    <property type="evidence" value="ECO:0007669"/>
    <property type="project" value="UniProtKB-KW"/>
</dbReference>
<protein>
    <submittedName>
        <fullName evidence="2">Lipoate--protein ligase family protein</fullName>
    </submittedName>
</protein>
<evidence type="ECO:0000259" key="1">
    <source>
        <dbReference type="PROSITE" id="PS51733"/>
    </source>
</evidence>
<accession>A0A841TD20</accession>
<sequence>AAAQQLEADGYDVVVRHSGGAAVPLDTGVLNVSLILPKTSSSLSDFREDFEKMYTLIREALAGTGRRVDKGEIAGAYCPGDYDLSIDGLKFCGIAQRRQARATIVQAFIVAEGSGQARARLVRAFYEEAASGIAKPEDYPLVTEDSTASLGELLGLGHGAAAVLTEEIKRVIGSLQSEEGLAAAGAAARLPDPNEIRANARTMRLKYWISNT</sequence>
<dbReference type="RefSeq" id="WP_185177641.1">
    <property type="nucleotide sequence ID" value="NZ_JACJVN010000014.1"/>
</dbReference>
<keyword evidence="3" id="KW-1185">Reference proteome</keyword>
<reference evidence="2 3" key="1">
    <citation type="submission" date="2020-08" db="EMBL/GenBank/DDBJ databases">
        <title>Cohnella phylogeny.</title>
        <authorList>
            <person name="Dunlap C."/>
        </authorList>
    </citation>
    <scope>NUCLEOTIDE SEQUENCE [LARGE SCALE GENOMIC DNA]</scope>
    <source>
        <strain evidence="2 3">DSM 103658</strain>
    </source>
</reference>